<keyword evidence="3" id="KW-1133">Transmembrane helix</keyword>
<keyword evidence="6" id="KW-0067">ATP-binding</keyword>
<dbReference type="GO" id="GO:0031297">
    <property type="term" value="P:replication fork processing"/>
    <property type="evidence" value="ECO:0007669"/>
    <property type="project" value="TreeGrafter"/>
</dbReference>
<sequence>MLPRPVTIRPPDLLIKAVSDGRRLGLQLLAVPGVSRPLANYDAWWSGARRMWLLQTTDSSYADDVIKHAFAGHFVDMEQLDVQLRAAVAAPDPDYFSQLLDVQIFPLVKGDLARGSWAVSFTYDPLCVKAMRSLGGYFHKHASAWQVRADPELIMERLASIAGVSSEFVFVHEQPVVIEELTTSGNEGSPISVPAASPPLGEGGGPGEEEGTGFLSTEHGHVDDMPYDRVALASLVACGVLRDYQAEGVAHMLRQSGACMGDDMGLGKSRQTVVASRMAAGSGRVLIVCPASLRLNWEREIKMVYPDARVGMIGEDRISTLAGCDWVIGNYERMGGLVRESELEFAVMAVDEAHYLKEYKSGRTRNVFLLAARIERCFVVTGTPLLNREIEMHTLLRITGHRLGSLTLAEFRKSYAGSPEKRAALAAAIQGWMIRRSKDVLKDLGDKARQFVPLSPEGLDVYKEIYGDMTLQAMPKIVRLRKCLEGLKVPYLVETVQAMGEDDKLIIFCEYMSTVEALKQALASLGVGCVSLVGSDSLKRRQAAVDAFQRDASIKVFIGTTMAAGVGITLTAANIVAFASMPWTPALMRQAEDRAYRLGQIRDVLVLVPIIQGTIDEGVLQQQENKHTTEIEVVEAAKKALPVQQRAAVETVPDEAREEVRALEYA</sequence>
<reference evidence="6 7" key="1">
    <citation type="journal article" date="2019" name="Microbiol. Resour. Announc.">
        <title>Draft Genome Sequence of Comamonas testosteroni TA441, a Bacterium That Has a Cryptic Phenol Degradation Gene Cluster.</title>
        <authorList>
            <person name="Arai H."/>
            <person name="Ishii M."/>
        </authorList>
    </citation>
    <scope>NUCLEOTIDE SEQUENCE [LARGE SCALE GENOMIC DNA]</scope>
    <source>
        <strain evidence="6 7">TA441</strain>
    </source>
</reference>
<dbReference type="SMART" id="SM00490">
    <property type="entry name" value="HELICc"/>
    <property type="match status" value="1"/>
</dbReference>
<dbReference type="Pfam" id="PF00271">
    <property type="entry name" value="Helicase_C"/>
    <property type="match status" value="1"/>
</dbReference>
<comment type="caution">
    <text evidence="6">The sequence shown here is derived from an EMBL/GenBank/DDBJ whole genome shotgun (WGS) entry which is preliminary data.</text>
</comment>
<keyword evidence="1" id="KW-0378">Hydrolase</keyword>
<feature type="transmembrane region" description="Helical" evidence="3">
    <location>
        <begin position="556"/>
        <end position="579"/>
    </location>
</feature>
<dbReference type="AlphaFoldDB" id="A0A5A7MF06"/>
<dbReference type="SUPFAM" id="SSF52540">
    <property type="entry name" value="P-loop containing nucleoside triphosphate hydrolases"/>
    <property type="match status" value="2"/>
</dbReference>
<dbReference type="GO" id="GO:0006281">
    <property type="term" value="P:DNA repair"/>
    <property type="evidence" value="ECO:0007669"/>
    <property type="project" value="TreeGrafter"/>
</dbReference>
<accession>A0A5A7MF06</accession>
<dbReference type="InterPro" id="IPR001650">
    <property type="entry name" value="Helicase_C-like"/>
</dbReference>
<dbReference type="InterPro" id="IPR038718">
    <property type="entry name" value="SNF2-like_sf"/>
</dbReference>
<dbReference type="GO" id="GO:0016787">
    <property type="term" value="F:hydrolase activity"/>
    <property type="evidence" value="ECO:0007669"/>
    <property type="project" value="UniProtKB-KW"/>
</dbReference>
<dbReference type="InterPro" id="IPR027417">
    <property type="entry name" value="P-loop_NTPase"/>
</dbReference>
<evidence type="ECO:0000256" key="3">
    <source>
        <dbReference type="SAM" id="Phobius"/>
    </source>
</evidence>
<evidence type="ECO:0000313" key="6">
    <source>
        <dbReference type="EMBL" id="GEQ76276.1"/>
    </source>
</evidence>
<dbReference type="PROSITE" id="PS51192">
    <property type="entry name" value="HELICASE_ATP_BIND_1"/>
    <property type="match status" value="1"/>
</dbReference>
<dbReference type="Pfam" id="PF00176">
    <property type="entry name" value="SNF2-rel_dom"/>
    <property type="match status" value="1"/>
</dbReference>
<dbReference type="Proteomes" id="UP000323105">
    <property type="component" value="Unassembled WGS sequence"/>
</dbReference>
<dbReference type="CDD" id="cd18793">
    <property type="entry name" value="SF2_C_SNF"/>
    <property type="match status" value="1"/>
</dbReference>
<gene>
    <name evidence="6" type="ORF">CTTA_3281</name>
</gene>
<protein>
    <submittedName>
        <fullName evidence="6">Helicase</fullName>
    </submittedName>
</protein>
<dbReference type="InterPro" id="IPR049730">
    <property type="entry name" value="SNF2/RAD54-like_C"/>
</dbReference>
<evidence type="ECO:0000259" key="4">
    <source>
        <dbReference type="PROSITE" id="PS51192"/>
    </source>
</evidence>
<dbReference type="GO" id="GO:0004386">
    <property type="term" value="F:helicase activity"/>
    <property type="evidence" value="ECO:0007669"/>
    <property type="project" value="UniProtKB-KW"/>
</dbReference>
<dbReference type="PROSITE" id="PS51194">
    <property type="entry name" value="HELICASE_CTER"/>
    <property type="match status" value="1"/>
</dbReference>
<organism evidence="6 7">
    <name type="scientific">Comamonas testosteroni</name>
    <name type="common">Pseudomonas testosteroni</name>
    <dbReference type="NCBI Taxonomy" id="285"/>
    <lineage>
        <taxon>Bacteria</taxon>
        <taxon>Pseudomonadati</taxon>
        <taxon>Pseudomonadota</taxon>
        <taxon>Betaproteobacteria</taxon>
        <taxon>Burkholderiales</taxon>
        <taxon>Comamonadaceae</taxon>
        <taxon>Comamonas</taxon>
    </lineage>
</organism>
<keyword evidence="3" id="KW-0812">Transmembrane</keyword>
<dbReference type="Gene3D" id="3.40.50.300">
    <property type="entry name" value="P-loop containing nucleotide triphosphate hydrolases"/>
    <property type="match status" value="1"/>
</dbReference>
<feature type="domain" description="Helicase ATP-binding" evidence="4">
    <location>
        <begin position="249"/>
        <end position="402"/>
    </location>
</feature>
<keyword evidence="3" id="KW-0472">Membrane</keyword>
<proteinExistence type="predicted"/>
<feature type="domain" description="Helicase C-terminal" evidence="5">
    <location>
        <begin position="491"/>
        <end position="642"/>
    </location>
</feature>
<evidence type="ECO:0000259" key="5">
    <source>
        <dbReference type="PROSITE" id="PS51194"/>
    </source>
</evidence>
<dbReference type="EMBL" id="BKBW01000006">
    <property type="protein sequence ID" value="GEQ76276.1"/>
    <property type="molecule type" value="Genomic_DNA"/>
</dbReference>
<name>A0A5A7MF06_COMTE</name>
<dbReference type="InterPro" id="IPR000330">
    <property type="entry name" value="SNF2_N"/>
</dbReference>
<dbReference type="InterPro" id="IPR014001">
    <property type="entry name" value="Helicase_ATP-bd"/>
</dbReference>
<dbReference type="PANTHER" id="PTHR45766:SF6">
    <property type="entry name" value="SWI_SNF-RELATED MATRIX-ASSOCIATED ACTIN-DEPENDENT REGULATOR OF CHROMATIN SUBFAMILY A-LIKE PROTEIN 1"/>
    <property type="match status" value="1"/>
</dbReference>
<dbReference type="SMART" id="SM00487">
    <property type="entry name" value="DEXDc"/>
    <property type="match status" value="1"/>
</dbReference>
<dbReference type="Gene3D" id="3.40.50.10810">
    <property type="entry name" value="Tandem AAA-ATPase domain"/>
    <property type="match status" value="1"/>
</dbReference>
<evidence type="ECO:0000313" key="7">
    <source>
        <dbReference type="Proteomes" id="UP000323105"/>
    </source>
</evidence>
<evidence type="ECO:0000256" key="1">
    <source>
        <dbReference type="ARBA" id="ARBA00022801"/>
    </source>
</evidence>
<dbReference type="PANTHER" id="PTHR45766">
    <property type="entry name" value="DNA ANNEALING HELICASE AND ENDONUCLEASE ZRANB3 FAMILY MEMBER"/>
    <property type="match status" value="1"/>
</dbReference>
<dbReference type="GO" id="GO:0005524">
    <property type="term" value="F:ATP binding"/>
    <property type="evidence" value="ECO:0007669"/>
    <property type="project" value="InterPro"/>
</dbReference>
<feature type="region of interest" description="Disordered" evidence="2">
    <location>
        <begin position="184"/>
        <end position="208"/>
    </location>
</feature>
<keyword evidence="6" id="KW-0547">Nucleotide-binding</keyword>
<evidence type="ECO:0000256" key="2">
    <source>
        <dbReference type="SAM" id="MobiDB-lite"/>
    </source>
</evidence>
<keyword evidence="6" id="KW-0347">Helicase</keyword>